<keyword evidence="1" id="KW-0472">Membrane</keyword>
<keyword evidence="1" id="KW-0812">Transmembrane</keyword>
<name>A0A955RR22_UNCKA</name>
<evidence type="ECO:0000313" key="2">
    <source>
        <dbReference type="EMBL" id="MCA9392049.1"/>
    </source>
</evidence>
<feature type="transmembrane region" description="Helical" evidence="1">
    <location>
        <begin position="187"/>
        <end position="207"/>
    </location>
</feature>
<organism evidence="2 3">
    <name type="scientific">candidate division WWE3 bacterium</name>
    <dbReference type="NCBI Taxonomy" id="2053526"/>
    <lineage>
        <taxon>Bacteria</taxon>
        <taxon>Katanobacteria</taxon>
    </lineage>
</organism>
<sequence length="215" mass="23431">MKYVKPVLSKGLLVVVFIVPLIAIRLASGTDFVINLSATIQQHRLIYLVALFCTKTISIIYPPLPGIVATVASIPFVGWEAAYVTDILGSLTGASITFYLGKRYGLSILNHVLGEKITSKVKTIQLKDQNQIEAAIFLRFAAGGLLSDALSWGASLIGFSYISLIAGYIIFHLITILPVFIILSTSISVQTGIIGAVMFFVAWLVIIKFNGRYFE</sequence>
<dbReference type="AlphaFoldDB" id="A0A955RR22"/>
<feature type="transmembrane region" description="Helical" evidence="1">
    <location>
        <begin position="12"/>
        <end position="33"/>
    </location>
</feature>
<protein>
    <recommendedName>
        <fullName evidence="4">TVP38/TMEM64 family membrane protein</fullName>
    </recommendedName>
</protein>
<keyword evidence="1" id="KW-1133">Transmembrane helix</keyword>
<reference evidence="2" key="2">
    <citation type="journal article" date="2021" name="Microbiome">
        <title>Successional dynamics and alternative stable states in a saline activated sludge microbial community over 9 years.</title>
        <authorList>
            <person name="Wang Y."/>
            <person name="Ye J."/>
            <person name="Ju F."/>
            <person name="Liu L."/>
            <person name="Boyd J.A."/>
            <person name="Deng Y."/>
            <person name="Parks D.H."/>
            <person name="Jiang X."/>
            <person name="Yin X."/>
            <person name="Woodcroft B.J."/>
            <person name="Tyson G.W."/>
            <person name="Hugenholtz P."/>
            <person name="Polz M.F."/>
            <person name="Zhang T."/>
        </authorList>
    </citation>
    <scope>NUCLEOTIDE SEQUENCE</scope>
    <source>
        <strain evidence="2">HKST-UBA03</strain>
    </source>
</reference>
<reference evidence="2" key="1">
    <citation type="submission" date="2020-04" db="EMBL/GenBank/DDBJ databases">
        <authorList>
            <person name="Zhang T."/>
        </authorList>
    </citation>
    <scope>NUCLEOTIDE SEQUENCE</scope>
    <source>
        <strain evidence="2">HKST-UBA03</strain>
    </source>
</reference>
<evidence type="ECO:0008006" key="4">
    <source>
        <dbReference type="Google" id="ProtNLM"/>
    </source>
</evidence>
<comment type="caution">
    <text evidence="2">The sequence shown here is derived from an EMBL/GenBank/DDBJ whole genome shotgun (WGS) entry which is preliminary data.</text>
</comment>
<dbReference type="EMBL" id="JAGQKZ010000016">
    <property type="protein sequence ID" value="MCA9392049.1"/>
    <property type="molecule type" value="Genomic_DNA"/>
</dbReference>
<evidence type="ECO:0000313" key="3">
    <source>
        <dbReference type="Proteomes" id="UP000751518"/>
    </source>
</evidence>
<proteinExistence type="predicted"/>
<accession>A0A955RR22</accession>
<evidence type="ECO:0000256" key="1">
    <source>
        <dbReference type="SAM" id="Phobius"/>
    </source>
</evidence>
<dbReference type="Proteomes" id="UP000751518">
    <property type="component" value="Unassembled WGS sequence"/>
</dbReference>
<gene>
    <name evidence="2" type="ORF">KC614_02485</name>
</gene>
<feature type="transmembrane region" description="Helical" evidence="1">
    <location>
        <begin position="156"/>
        <end position="181"/>
    </location>
</feature>